<keyword evidence="6 7" id="KW-0057">Aromatic amino acid biosynthesis</keyword>
<feature type="binding site" evidence="7">
    <location>
        <position position="68"/>
    </location>
    <ligand>
        <name>shikimate</name>
        <dbReference type="ChEBI" id="CHEBI:36208"/>
    </ligand>
</feature>
<comment type="catalytic activity">
    <reaction evidence="7">
        <text>shikimate + NADP(+) = 3-dehydroshikimate + NADPH + H(+)</text>
        <dbReference type="Rhea" id="RHEA:17737"/>
        <dbReference type="ChEBI" id="CHEBI:15378"/>
        <dbReference type="ChEBI" id="CHEBI:16630"/>
        <dbReference type="ChEBI" id="CHEBI:36208"/>
        <dbReference type="ChEBI" id="CHEBI:57783"/>
        <dbReference type="ChEBI" id="CHEBI:58349"/>
        <dbReference type="EC" id="1.1.1.25"/>
    </reaction>
</comment>
<comment type="pathway">
    <text evidence="1 7">Metabolic intermediate biosynthesis; chorismate biosynthesis; chorismate from D-erythrose 4-phosphate and phosphoenolpyruvate: step 4/7.</text>
</comment>
<keyword evidence="4 7" id="KW-0521">NADP</keyword>
<comment type="subunit">
    <text evidence="7">Homodimer.</text>
</comment>
<dbReference type="RefSeq" id="WP_109093176.1">
    <property type="nucleotide sequence ID" value="NZ_QETB01000001.1"/>
</dbReference>
<dbReference type="PANTHER" id="PTHR21089">
    <property type="entry name" value="SHIKIMATE DEHYDROGENASE"/>
    <property type="match status" value="1"/>
</dbReference>
<dbReference type="OrthoDB" id="9776868at2"/>
<feature type="active site" description="Proton acceptor" evidence="7">
    <location>
        <position position="72"/>
    </location>
</feature>
<comment type="function">
    <text evidence="7">Involved in the biosynthesis of the chorismate, which leads to the biosynthesis of aromatic amino acids. Catalyzes the reversible NADPH linked reduction of 3-dehydroshikimate (DHSA) to yield shikimate (SA).</text>
</comment>
<evidence type="ECO:0000259" key="8">
    <source>
        <dbReference type="Pfam" id="PF08501"/>
    </source>
</evidence>
<feature type="binding site" evidence="7">
    <location>
        <position position="234"/>
    </location>
    <ligand>
        <name>shikimate</name>
        <dbReference type="ChEBI" id="CHEBI:36208"/>
    </ligand>
</feature>
<comment type="caution">
    <text evidence="10">The sequence shown here is derived from an EMBL/GenBank/DDBJ whole genome shotgun (WGS) entry which is preliminary data.</text>
</comment>
<evidence type="ECO:0000259" key="9">
    <source>
        <dbReference type="Pfam" id="PF18317"/>
    </source>
</evidence>
<protein>
    <recommendedName>
        <fullName evidence="2 7">Shikimate dehydrogenase (NADP(+))</fullName>
        <shortName evidence="7">SDH</shortName>
        <ecNumber evidence="2 7">1.1.1.25</ecNumber>
    </recommendedName>
</protein>
<dbReference type="Pfam" id="PF08501">
    <property type="entry name" value="Shikimate_dh_N"/>
    <property type="match status" value="1"/>
</dbReference>
<feature type="binding site" evidence="7">
    <location>
        <position position="255"/>
    </location>
    <ligand>
        <name>NADP(+)</name>
        <dbReference type="ChEBI" id="CHEBI:58349"/>
    </ligand>
</feature>
<reference evidence="11" key="1">
    <citation type="submission" date="2018-05" db="EMBL/GenBank/DDBJ databases">
        <authorList>
            <person name="Li Y."/>
        </authorList>
    </citation>
    <scope>NUCLEOTIDE SEQUENCE [LARGE SCALE GENOMIC DNA]</scope>
    <source>
        <strain evidence="11">sk1b4</strain>
    </source>
</reference>
<dbReference type="GO" id="GO:0050661">
    <property type="term" value="F:NADP binding"/>
    <property type="evidence" value="ECO:0007669"/>
    <property type="project" value="InterPro"/>
</dbReference>
<evidence type="ECO:0000256" key="1">
    <source>
        <dbReference type="ARBA" id="ARBA00004871"/>
    </source>
</evidence>
<dbReference type="PANTHER" id="PTHR21089:SF1">
    <property type="entry name" value="BIFUNCTIONAL 3-DEHYDROQUINATE DEHYDRATASE_SHIKIMATE DEHYDROGENASE, CHLOROPLASTIC"/>
    <property type="match status" value="1"/>
</dbReference>
<dbReference type="AlphaFoldDB" id="A0A2V1KBL6"/>
<evidence type="ECO:0000256" key="5">
    <source>
        <dbReference type="ARBA" id="ARBA00023002"/>
    </source>
</evidence>
<dbReference type="CDD" id="cd01065">
    <property type="entry name" value="NAD_bind_Shikimate_DH"/>
    <property type="match status" value="1"/>
</dbReference>
<feature type="binding site" evidence="7">
    <location>
        <position position="232"/>
    </location>
    <ligand>
        <name>NADP(+)</name>
        <dbReference type="ChEBI" id="CHEBI:58349"/>
    </ligand>
</feature>
<dbReference type="InterPro" id="IPR036291">
    <property type="entry name" value="NAD(P)-bd_dom_sf"/>
</dbReference>
<evidence type="ECO:0000256" key="4">
    <source>
        <dbReference type="ARBA" id="ARBA00022857"/>
    </source>
</evidence>
<dbReference type="Proteomes" id="UP000245283">
    <property type="component" value="Unassembled WGS sequence"/>
</dbReference>
<sequence>MAEISGHTGLVELLGSPVEHSLSPAIHNCSFGELGIDAVYLVAEATPETVGDAIAGARALGLWGLNVTMPCKNAVIEHLDGLSPAAEIMGAVNTIAVEDGKLIGHNTDGAGLLRSVAEAGFDVVGKKMTVIGAGGAGSAVFTQAAVDGVGQISVFNARDEFFDATEERIRDLASRTGADVKLYDLGDTQVLAREIGESLVVVDATRVGMAPLEDQSNVQGEWLHAGQAVVDTVYHPLETKLLKIAAEAGATAIDGLGMLLWQAAIAEEIWFGRTMPVDVVRSRVFS</sequence>
<accession>A0A2V1KBL6</accession>
<feature type="binding site" evidence="7">
    <location>
        <begin position="21"/>
        <end position="23"/>
    </location>
    <ligand>
        <name>shikimate</name>
        <dbReference type="ChEBI" id="CHEBI:36208"/>
    </ligand>
</feature>
<evidence type="ECO:0000256" key="3">
    <source>
        <dbReference type="ARBA" id="ARBA00022605"/>
    </source>
</evidence>
<keyword evidence="11" id="KW-1185">Reference proteome</keyword>
<dbReference type="GO" id="GO:0009073">
    <property type="term" value="P:aromatic amino acid family biosynthetic process"/>
    <property type="evidence" value="ECO:0007669"/>
    <property type="project" value="UniProtKB-KW"/>
</dbReference>
<dbReference type="Gene3D" id="3.40.50.720">
    <property type="entry name" value="NAD(P)-binding Rossmann-like Domain"/>
    <property type="match status" value="1"/>
</dbReference>
<dbReference type="UniPathway" id="UPA00053">
    <property type="reaction ID" value="UER00087"/>
</dbReference>
<dbReference type="InterPro" id="IPR041121">
    <property type="entry name" value="SDH_C"/>
</dbReference>
<dbReference type="Gene3D" id="3.40.50.10860">
    <property type="entry name" value="Leucine Dehydrogenase, chain A, domain 1"/>
    <property type="match status" value="1"/>
</dbReference>
<gene>
    <name evidence="7 10" type="primary">aroE</name>
    <name evidence="10" type="ORF">DD236_04715</name>
</gene>
<organism evidence="10 11">
    <name type="scientific">Ancrocorticia populi</name>
    <dbReference type="NCBI Taxonomy" id="2175228"/>
    <lineage>
        <taxon>Bacteria</taxon>
        <taxon>Bacillati</taxon>
        <taxon>Actinomycetota</taxon>
        <taxon>Actinomycetes</taxon>
        <taxon>Actinomycetales</taxon>
        <taxon>Actinomycetaceae</taxon>
        <taxon>Ancrocorticia</taxon>
    </lineage>
</organism>
<comment type="similarity">
    <text evidence="7">Belongs to the shikimate dehydrogenase family.</text>
</comment>
<dbReference type="GO" id="GO:0009423">
    <property type="term" value="P:chorismate biosynthetic process"/>
    <property type="evidence" value="ECO:0007669"/>
    <property type="project" value="UniProtKB-UniRule"/>
</dbReference>
<dbReference type="InterPro" id="IPR011342">
    <property type="entry name" value="Shikimate_DH"/>
</dbReference>
<proteinExistence type="inferred from homology"/>
<dbReference type="HAMAP" id="MF_00222">
    <property type="entry name" value="Shikimate_DH_AroE"/>
    <property type="match status" value="1"/>
</dbReference>
<evidence type="ECO:0000256" key="6">
    <source>
        <dbReference type="ARBA" id="ARBA00023141"/>
    </source>
</evidence>
<evidence type="ECO:0000256" key="2">
    <source>
        <dbReference type="ARBA" id="ARBA00012962"/>
    </source>
</evidence>
<comment type="caution">
    <text evidence="7">Lacks conserved residue(s) required for the propagation of feature annotation.</text>
</comment>
<dbReference type="GO" id="GO:0004764">
    <property type="term" value="F:shikimate 3-dehydrogenase (NADP+) activity"/>
    <property type="evidence" value="ECO:0007669"/>
    <property type="project" value="UniProtKB-UniRule"/>
</dbReference>
<feature type="domain" description="Shikimate dehydrogenase substrate binding N-terminal" evidence="8">
    <location>
        <begin position="13"/>
        <end position="95"/>
    </location>
</feature>
<feature type="binding site" evidence="7">
    <location>
        <begin position="132"/>
        <end position="136"/>
    </location>
    <ligand>
        <name>NADP(+)</name>
        <dbReference type="ChEBI" id="CHEBI:58349"/>
    </ligand>
</feature>
<dbReference type="EMBL" id="QETB01000001">
    <property type="protein sequence ID" value="PWF27680.1"/>
    <property type="molecule type" value="Genomic_DNA"/>
</dbReference>
<dbReference type="InterPro" id="IPR013708">
    <property type="entry name" value="Shikimate_DH-bd_N"/>
</dbReference>
<feature type="binding site" evidence="7">
    <location>
        <position position="93"/>
    </location>
    <ligand>
        <name>shikimate</name>
        <dbReference type="ChEBI" id="CHEBI:36208"/>
    </ligand>
</feature>
<evidence type="ECO:0000313" key="10">
    <source>
        <dbReference type="EMBL" id="PWF27680.1"/>
    </source>
</evidence>
<name>A0A2V1KBL6_9ACTO</name>
<dbReference type="InterPro" id="IPR046346">
    <property type="entry name" value="Aminoacid_DH-like_N_sf"/>
</dbReference>
<dbReference type="EC" id="1.1.1.25" evidence="2 7"/>
<dbReference type="SUPFAM" id="SSF51735">
    <property type="entry name" value="NAD(P)-binding Rossmann-fold domains"/>
    <property type="match status" value="1"/>
</dbReference>
<dbReference type="GO" id="GO:0019632">
    <property type="term" value="P:shikimate metabolic process"/>
    <property type="evidence" value="ECO:0007669"/>
    <property type="project" value="InterPro"/>
</dbReference>
<feature type="binding site" evidence="7">
    <location>
        <position position="262"/>
    </location>
    <ligand>
        <name>shikimate</name>
        <dbReference type="ChEBI" id="CHEBI:36208"/>
    </ligand>
</feature>
<keyword evidence="5 7" id="KW-0560">Oxidoreductase</keyword>
<evidence type="ECO:0000256" key="7">
    <source>
        <dbReference type="HAMAP-Rule" id="MF_00222"/>
    </source>
</evidence>
<dbReference type="NCBIfam" id="TIGR00507">
    <property type="entry name" value="aroE"/>
    <property type="match status" value="1"/>
</dbReference>
<dbReference type="InterPro" id="IPR022893">
    <property type="entry name" value="Shikimate_DH_fam"/>
</dbReference>
<dbReference type="SUPFAM" id="SSF53223">
    <property type="entry name" value="Aminoacid dehydrogenase-like, N-terminal domain"/>
    <property type="match status" value="1"/>
</dbReference>
<keyword evidence="3 7" id="KW-0028">Amino-acid biosynthesis</keyword>
<feature type="domain" description="SDH C-terminal" evidence="9">
    <location>
        <begin position="255"/>
        <end position="284"/>
    </location>
</feature>
<feature type="binding site" evidence="7">
    <location>
        <position position="108"/>
    </location>
    <ligand>
        <name>shikimate</name>
        <dbReference type="ChEBI" id="CHEBI:36208"/>
    </ligand>
</feature>
<dbReference type="Pfam" id="PF18317">
    <property type="entry name" value="SDH_C"/>
    <property type="match status" value="1"/>
</dbReference>
<dbReference type="GO" id="GO:0008652">
    <property type="term" value="P:amino acid biosynthetic process"/>
    <property type="evidence" value="ECO:0007669"/>
    <property type="project" value="UniProtKB-KW"/>
</dbReference>
<evidence type="ECO:0000313" key="11">
    <source>
        <dbReference type="Proteomes" id="UP000245283"/>
    </source>
</evidence>